<proteinExistence type="predicted"/>
<gene>
    <name evidence="3" type="ORF">GCM10010833_09830</name>
</gene>
<keyword evidence="4" id="KW-1185">Reference proteome</keyword>
<dbReference type="Pfam" id="PF08840">
    <property type="entry name" value="BAAT_C"/>
    <property type="match status" value="1"/>
</dbReference>
<dbReference type="PANTHER" id="PTHR10824">
    <property type="entry name" value="ACYL-COENZYME A THIOESTERASE-RELATED"/>
    <property type="match status" value="1"/>
</dbReference>
<dbReference type="InterPro" id="IPR016662">
    <property type="entry name" value="Acyl-CoA_thioEstase_long-chain"/>
</dbReference>
<evidence type="ECO:0000313" key="3">
    <source>
        <dbReference type="EMBL" id="GGB57152.1"/>
    </source>
</evidence>
<evidence type="ECO:0000259" key="2">
    <source>
        <dbReference type="Pfam" id="PF08840"/>
    </source>
</evidence>
<keyword evidence="1" id="KW-0732">Signal</keyword>
<organism evidence="3 4">
    <name type="scientific">Blastomonas aquatica</name>
    <dbReference type="NCBI Taxonomy" id="1510276"/>
    <lineage>
        <taxon>Bacteria</taxon>
        <taxon>Pseudomonadati</taxon>
        <taxon>Pseudomonadota</taxon>
        <taxon>Alphaproteobacteria</taxon>
        <taxon>Sphingomonadales</taxon>
        <taxon>Sphingomonadaceae</taxon>
        <taxon>Blastomonas</taxon>
    </lineage>
</organism>
<dbReference type="Proteomes" id="UP000614261">
    <property type="component" value="Unassembled WGS sequence"/>
</dbReference>
<feature type="chain" id="PRO_5045236101" description="BAAT/Acyl-CoA thioester hydrolase C-terminal domain-containing protein" evidence="1">
    <location>
        <begin position="23"/>
        <end position="308"/>
    </location>
</feature>
<accession>A0ABQ1J3J2</accession>
<comment type="caution">
    <text evidence="3">The sequence shown here is derived from an EMBL/GenBank/DDBJ whole genome shotgun (WGS) entry which is preliminary data.</text>
</comment>
<sequence length="308" mass="32952">MRIRPMVMLLFAAWFLDAPAYAKDAPLIEEITVDRAGIAARLYLPSADDTNGAVVLMLGGSDGGYPSPRAALDLARSGHPVLALAYFSGFSAKIDGVPERLETIPLEYSYGALEWIRRRFGANRTIAVMGESRGAELALLIGSRRADVDAIVAFSPSSLVWPAVGDRTGKIAAWTEAGLPVPFVDIPVSDPLHQFRDGLNDEVRARTSAIPVEQSKAAILLVSSRSDRIWPASQMADQISARLVSAGFGPSVRNLQYDDASHLLMGPGPGVVSFTQGTFSVHFGGSEAGTLKAREAAWKETKIFLAGL</sequence>
<evidence type="ECO:0000313" key="4">
    <source>
        <dbReference type="Proteomes" id="UP000614261"/>
    </source>
</evidence>
<evidence type="ECO:0000256" key="1">
    <source>
        <dbReference type="SAM" id="SignalP"/>
    </source>
</evidence>
<dbReference type="PANTHER" id="PTHR10824:SF4">
    <property type="entry name" value="ACYL-COENZYME A THIOESTERASE 1-LIKE"/>
    <property type="match status" value="1"/>
</dbReference>
<reference evidence="4" key="1">
    <citation type="journal article" date="2019" name="Int. J. Syst. Evol. Microbiol.">
        <title>The Global Catalogue of Microorganisms (GCM) 10K type strain sequencing project: providing services to taxonomists for standard genome sequencing and annotation.</title>
        <authorList>
            <consortium name="The Broad Institute Genomics Platform"/>
            <consortium name="The Broad Institute Genome Sequencing Center for Infectious Disease"/>
            <person name="Wu L."/>
            <person name="Ma J."/>
        </authorList>
    </citation>
    <scope>NUCLEOTIDE SEQUENCE [LARGE SCALE GENOMIC DNA]</scope>
    <source>
        <strain evidence="4">CGMCC 1.12851</strain>
    </source>
</reference>
<dbReference type="SUPFAM" id="SSF53474">
    <property type="entry name" value="alpha/beta-Hydrolases"/>
    <property type="match status" value="1"/>
</dbReference>
<dbReference type="InterPro" id="IPR029058">
    <property type="entry name" value="AB_hydrolase_fold"/>
</dbReference>
<feature type="domain" description="BAAT/Acyl-CoA thioester hydrolase C-terminal" evidence="2">
    <location>
        <begin position="104"/>
        <end position="305"/>
    </location>
</feature>
<dbReference type="InterPro" id="IPR014940">
    <property type="entry name" value="BAAT_C"/>
</dbReference>
<protein>
    <recommendedName>
        <fullName evidence="2">BAAT/Acyl-CoA thioester hydrolase C-terminal domain-containing protein</fullName>
    </recommendedName>
</protein>
<dbReference type="PIRSF" id="PIRSF016521">
    <property type="entry name" value="Acyl-CoA_hydro"/>
    <property type="match status" value="1"/>
</dbReference>
<dbReference type="EMBL" id="BMGD01000002">
    <property type="protein sequence ID" value="GGB57152.1"/>
    <property type="molecule type" value="Genomic_DNA"/>
</dbReference>
<feature type="signal peptide" evidence="1">
    <location>
        <begin position="1"/>
        <end position="22"/>
    </location>
</feature>
<name>A0ABQ1J3J2_9SPHN</name>
<dbReference type="Gene3D" id="3.40.50.1820">
    <property type="entry name" value="alpha/beta hydrolase"/>
    <property type="match status" value="1"/>
</dbReference>